<evidence type="ECO:0000313" key="1">
    <source>
        <dbReference type="EMBL" id="MFB9259293.1"/>
    </source>
</evidence>
<reference evidence="1 2" key="1">
    <citation type="submission" date="2024-09" db="EMBL/GenBank/DDBJ databases">
        <authorList>
            <person name="Sun Q."/>
            <person name="Mori K."/>
        </authorList>
    </citation>
    <scope>NUCLEOTIDE SEQUENCE [LARGE SCALE GENOMIC DNA]</scope>
    <source>
        <strain evidence="1 2">CCM 7659</strain>
    </source>
</reference>
<keyword evidence="2" id="KW-1185">Reference proteome</keyword>
<sequence length="56" mass="5715">MGIQLGSLDGVVGEDGTFSILSGFLGNIDKFVKAAGYFAGGDLQEAIANGFMKTGE</sequence>
<dbReference type="RefSeq" id="WP_182631464.1">
    <property type="nucleotide sequence ID" value="NZ_JAALDM010000055.1"/>
</dbReference>
<organism evidence="1 2">
    <name type="scientific">Dietzia aerolata</name>
    <dbReference type="NCBI Taxonomy" id="595984"/>
    <lineage>
        <taxon>Bacteria</taxon>
        <taxon>Bacillati</taxon>
        <taxon>Actinomycetota</taxon>
        <taxon>Actinomycetes</taxon>
        <taxon>Mycobacteriales</taxon>
        <taxon>Dietziaceae</taxon>
        <taxon>Dietzia</taxon>
    </lineage>
</organism>
<protein>
    <submittedName>
        <fullName evidence="1">Uncharacterized protein</fullName>
    </submittedName>
</protein>
<gene>
    <name evidence="1" type="ORF">ACFFVD_05700</name>
</gene>
<name>A0ABV5JQE4_9ACTN</name>
<proteinExistence type="predicted"/>
<accession>A0ABV5JQE4</accession>
<dbReference type="EMBL" id="JBHMDY010000004">
    <property type="protein sequence ID" value="MFB9259293.1"/>
    <property type="molecule type" value="Genomic_DNA"/>
</dbReference>
<evidence type="ECO:0000313" key="2">
    <source>
        <dbReference type="Proteomes" id="UP001589700"/>
    </source>
</evidence>
<dbReference type="Proteomes" id="UP001589700">
    <property type="component" value="Unassembled WGS sequence"/>
</dbReference>
<comment type="caution">
    <text evidence="1">The sequence shown here is derived from an EMBL/GenBank/DDBJ whole genome shotgun (WGS) entry which is preliminary data.</text>
</comment>